<dbReference type="PROSITE" id="PS50885">
    <property type="entry name" value="HAMP"/>
    <property type="match status" value="1"/>
</dbReference>
<dbReference type="GO" id="GO:0005886">
    <property type="term" value="C:plasma membrane"/>
    <property type="evidence" value="ECO:0007669"/>
    <property type="project" value="TreeGrafter"/>
</dbReference>
<dbReference type="SMART" id="SM00304">
    <property type="entry name" value="HAMP"/>
    <property type="match status" value="1"/>
</dbReference>
<dbReference type="InterPro" id="IPR050469">
    <property type="entry name" value="Diguanylate_Cyclase"/>
</dbReference>
<dbReference type="CDD" id="cd06225">
    <property type="entry name" value="HAMP"/>
    <property type="match status" value="1"/>
</dbReference>
<comment type="catalytic activity">
    <reaction evidence="3">
        <text>2 GTP = 3',3'-c-di-GMP + 2 diphosphate</text>
        <dbReference type="Rhea" id="RHEA:24898"/>
        <dbReference type="ChEBI" id="CHEBI:33019"/>
        <dbReference type="ChEBI" id="CHEBI:37565"/>
        <dbReference type="ChEBI" id="CHEBI:58805"/>
        <dbReference type="EC" id="2.7.7.65"/>
    </reaction>
</comment>
<dbReference type="InterPro" id="IPR000160">
    <property type="entry name" value="GGDEF_dom"/>
</dbReference>
<dbReference type="SMART" id="SM00267">
    <property type="entry name" value="GGDEF"/>
    <property type="match status" value="1"/>
</dbReference>
<dbReference type="GO" id="GO:0052621">
    <property type="term" value="F:diguanylate cyclase activity"/>
    <property type="evidence" value="ECO:0007669"/>
    <property type="project" value="UniProtKB-EC"/>
</dbReference>
<feature type="domain" description="HAMP" evidence="4">
    <location>
        <begin position="249"/>
        <end position="301"/>
    </location>
</feature>
<evidence type="ECO:0000313" key="7">
    <source>
        <dbReference type="Proteomes" id="UP000638014"/>
    </source>
</evidence>
<comment type="cofactor">
    <cofactor evidence="1">
        <name>Mg(2+)</name>
        <dbReference type="ChEBI" id="CHEBI:18420"/>
    </cofactor>
</comment>
<name>A0A8J6R3Z7_9GAMM</name>
<gene>
    <name evidence="6" type="ORF">IC617_16185</name>
</gene>
<dbReference type="GO" id="GO:0043709">
    <property type="term" value="P:cell adhesion involved in single-species biofilm formation"/>
    <property type="evidence" value="ECO:0007669"/>
    <property type="project" value="TreeGrafter"/>
</dbReference>
<dbReference type="EMBL" id="JACXAF010000025">
    <property type="protein sequence ID" value="MBD1390970.1"/>
    <property type="molecule type" value="Genomic_DNA"/>
</dbReference>
<comment type="caution">
    <text evidence="6">The sequence shown here is derived from an EMBL/GenBank/DDBJ whole genome shotgun (WGS) entry which is preliminary data.</text>
</comment>
<organism evidence="6 7">
    <name type="scientific">Neiella litorisoli</name>
    <dbReference type="NCBI Taxonomy" id="2771431"/>
    <lineage>
        <taxon>Bacteria</taxon>
        <taxon>Pseudomonadati</taxon>
        <taxon>Pseudomonadota</taxon>
        <taxon>Gammaproteobacteria</taxon>
        <taxon>Alteromonadales</taxon>
        <taxon>Echinimonadaceae</taxon>
        <taxon>Neiella</taxon>
    </lineage>
</organism>
<reference evidence="6" key="1">
    <citation type="submission" date="2020-09" db="EMBL/GenBank/DDBJ databases">
        <title>A novel bacterium of genus Neiella, isolated from South China Sea.</title>
        <authorList>
            <person name="Huang H."/>
            <person name="Mo K."/>
            <person name="Hu Y."/>
        </authorList>
    </citation>
    <scope>NUCLEOTIDE SEQUENCE</scope>
    <source>
        <strain evidence="6">HB171785</strain>
    </source>
</reference>
<evidence type="ECO:0000313" key="6">
    <source>
        <dbReference type="EMBL" id="MBD1390970.1"/>
    </source>
</evidence>
<sequence length="474" mass="53028">MSIKTRFLIIFTMLLVMLMVTASCIQMINYHSDRAIKAEGQRTELLKVANDLRQSSDDLTRMARSFVATGQPKFEGYFKQILDIRAGAAPRPANYNSVYWDYITALYEGYLPKHGPAISLVEQFQQLGVTDQELSILNKALARSDQLAVIETEALNAMKGRFKDHQGDYSISGPADRQFAESLLYSQQYHQAKAMIMYPIAEFYKLVDNRTAQQLDDTYAKVKRYENTAFYMIAATGLFFLYSIYHIRRKIVNPILELSRVADQIKEGNSQNRVSVQSNDEIGKLARSFNEMNDNLSGVISKLEQLSYIDPLTQLANRRIFNQTINTELRRHQRANKPLTLMLIDVDFFKKLNDTSGHLVGDQCLAEVADILSSHFSRAGDLVARYGGEEFAVVLPDTHIDFAPELAKTVCQVVESASIPHPASPISDSITISVGAVSVVPSRSISTESLIAAADQALYQAKSAGRNQAHYSAP</sequence>
<dbReference type="AlphaFoldDB" id="A0A8J6R3Z7"/>
<evidence type="ECO:0000256" key="3">
    <source>
        <dbReference type="ARBA" id="ARBA00034247"/>
    </source>
</evidence>
<dbReference type="Gene3D" id="6.10.340.10">
    <property type="match status" value="1"/>
</dbReference>
<evidence type="ECO:0000256" key="1">
    <source>
        <dbReference type="ARBA" id="ARBA00001946"/>
    </source>
</evidence>
<keyword evidence="7" id="KW-1185">Reference proteome</keyword>
<protein>
    <recommendedName>
        <fullName evidence="2">diguanylate cyclase</fullName>
        <ecNumber evidence="2">2.7.7.65</ecNumber>
    </recommendedName>
</protein>
<dbReference type="GO" id="GO:0007165">
    <property type="term" value="P:signal transduction"/>
    <property type="evidence" value="ECO:0007669"/>
    <property type="project" value="InterPro"/>
</dbReference>
<dbReference type="SUPFAM" id="SSF158472">
    <property type="entry name" value="HAMP domain-like"/>
    <property type="match status" value="1"/>
</dbReference>
<dbReference type="GO" id="GO:1902201">
    <property type="term" value="P:negative regulation of bacterial-type flagellum-dependent cell motility"/>
    <property type="evidence" value="ECO:0007669"/>
    <property type="project" value="TreeGrafter"/>
</dbReference>
<dbReference type="NCBIfam" id="TIGR00254">
    <property type="entry name" value="GGDEF"/>
    <property type="match status" value="1"/>
</dbReference>
<proteinExistence type="predicted"/>
<evidence type="ECO:0000259" key="5">
    <source>
        <dbReference type="PROSITE" id="PS50887"/>
    </source>
</evidence>
<dbReference type="InterPro" id="IPR003660">
    <property type="entry name" value="HAMP_dom"/>
</dbReference>
<dbReference type="RefSeq" id="WP_191146029.1">
    <property type="nucleotide sequence ID" value="NZ_JACXAF010000025.1"/>
</dbReference>
<dbReference type="EC" id="2.7.7.65" evidence="2"/>
<feature type="domain" description="GGDEF" evidence="5">
    <location>
        <begin position="337"/>
        <end position="474"/>
    </location>
</feature>
<dbReference type="PANTHER" id="PTHR45138:SF9">
    <property type="entry name" value="DIGUANYLATE CYCLASE DGCM-RELATED"/>
    <property type="match status" value="1"/>
</dbReference>
<dbReference type="PROSITE" id="PS51257">
    <property type="entry name" value="PROKAR_LIPOPROTEIN"/>
    <property type="match status" value="1"/>
</dbReference>
<dbReference type="SUPFAM" id="SSF55073">
    <property type="entry name" value="Nucleotide cyclase"/>
    <property type="match status" value="1"/>
</dbReference>
<dbReference type="Proteomes" id="UP000638014">
    <property type="component" value="Unassembled WGS sequence"/>
</dbReference>
<accession>A0A8J6R3Z7</accession>
<dbReference type="Gene3D" id="3.30.70.270">
    <property type="match status" value="1"/>
</dbReference>
<dbReference type="PANTHER" id="PTHR45138">
    <property type="entry name" value="REGULATORY COMPONENTS OF SENSORY TRANSDUCTION SYSTEM"/>
    <property type="match status" value="1"/>
</dbReference>
<dbReference type="InterPro" id="IPR029787">
    <property type="entry name" value="Nucleotide_cyclase"/>
</dbReference>
<dbReference type="PROSITE" id="PS50887">
    <property type="entry name" value="GGDEF"/>
    <property type="match status" value="1"/>
</dbReference>
<evidence type="ECO:0000256" key="2">
    <source>
        <dbReference type="ARBA" id="ARBA00012528"/>
    </source>
</evidence>
<evidence type="ECO:0000259" key="4">
    <source>
        <dbReference type="PROSITE" id="PS50885"/>
    </source>
</evidence>
<dbReference type="Pfam" id="PF00672">
    <property type="entry name" value="HAMP"/>
    <property type="match status" value="1"/>
</dbReference>
<dbReference type="FunFam" id="3.30.70.270:FF:000001">
    <property type="entry name" value="Diguanylate cyclase domain protein"/>
    <property type="match status" value="1"/>
</dbReference>
<dbReference type="CDD" id="cd01949">
    <property type="entry name" value="GGDEF"/>
    <property type="match status" value="1"/>
</dbReference>
<dbReference type="InterPro" id="IPR043128">
    <property type="entry name" value="Rev_trsase/Diguanyl_cyclase"/>
</dbReference>
<dbReference type="Pfam" id="PF00990">
    <property type="entry name" value="GGDEF"/>
    <property type="match status" value="1"/>
</dbReference>